<name>A0A8S5L112_9VIRU</name>
<evidence type="ECO:0000313" key="2">
    <source>
        <dbReference type="Proteomes" id="UP000682914"/>
    </source>
</evidence>
<keyword evidence="2" id="KW-1185">Reference proteome</keyword>
<organism evidence="1 2">
    <name type="scientific">ssRNA phage SRR7976324_2</name>
    <dbReference type="NCBI Taxonomy" id="2786695"/>
    <lineage>
        <taxon>Viruses</taxon>
        <taxon>Riboviria</taxon>
        <taxon>Orthornavirae</taxon>
        <taxon>Lenarviricota</taxon>
        <taxon>Leviviricetes</taxon>
        <taxon>Timlovirales</taxon>
        <taxon>Blumeviridae</taxon>
        <taxon>Kahnayevirus</taxon>
        <taxon>Kahnayevirus asiovivens</taxon>
    </lineage>
</organism>
<dbReference type="GeneID" id="80399399"/>
<dbReference type="KEGG" id="vg:80399399"/>
<reference evidence="1" key="1">
    <citation type="submission" date="2020-09" db="EMBL/GenBank/DDBJ databases">
        <title>Leviviricetes taxonomy.</title>
        <authorList>
            <person name="Stockdale S.R."/>
            <person name="Callanan J."/>
            <person name="Adriaenssens E.M."/>
            <person name="Kuhn J.H."/>
            <person name="Rumnieks J."/>
            <person name="Shkoporov A."/>
            <person name="Draper L.A."/>
            <person name="Ross P."/>
            <person name="Hill C."/>
        </authorList>
    </citation>
    <scope>NUCLEOTIDE SEQUENCE</scope>
</reference>
<dbReference type="RefSeq" id="YP_010770167.1">
    <property type="nucleotide sequence ID" value="NC_074184.1"/>
</dbReference>
<dbReference type="GO" id="GO:0019028">
    <property type="term" value="C:viral capsid"/>
    <property type="evidence" value="ECO:0007669"/>
    <property type="project" value="UniProtKB-KW"/>
</dbReference>
<proteinExistence type="predicted"/>
<keyword evidence="1" id="KW-0167">Capsid protein</keyword>
<dbReference type="EMBL" id="BK013741">
    <property type="protein sequence ID" value="DAD51171.1"/>
    <property type="molecule type" value="Genomic_RNA"/>
</dbReference>
<accession>A0A8S5L112</accession>
<protein>
    <submittedName>
        <fullName evidence="1">Coat protein</fullName>
    </submittedName>
</protein>
<evidence type="ECO:0000313" key="1">
    <source>
        <dbReference type="EMBL" id="DAD51171.1"/>
    </source>
</evidence>
<sequence length="167" mass="17946">MAKTVDLHIADTSIEGGPSSLSVDLPAINWPKDWSKVKDVSGSATLSYKPAPFDAPQTAIFAVSKIANVYTGTPVDPSYQLPFKRGMSVLCQCNLVASVTDTEDPTYRVDLPISAHLVIKAPVSGLLTVGHIRTVAERAMSLIYETGVIDDSRLTELLKECMLPEGV</sequence>
<dbReference type="Proteomes" id="UP000682914">
    <property type="component" value="Segment"/>
</dbReference>
<gene>
    <name evidence="1" type="primary">SRR7976324_2_2</name>
</gene>
<keyword evidence="1" id="KW-0946">Virion</keyword>